<dbReference type="GO" id="GO:0016301">
    <property type="term" value="F:kinase activity"/>
    <property type="evidence" value="ECO:0007669"/>
    <property type="project" value="UniProtKB-KW"/>
</dbReference>
<dbReference type="InterPro" id="IPR010559">
    <property type="entry name" value="Sig_transdc_His_kin_internal"/>
</dbReference>
<organism evidence="3 4">
    <name type="scientific">Dyella acidisoli</name>
    <dbReference type="NCBI Taxonomy" id="1867834"/>
    <lineage>
        <taxon>Bacteria</taxon>
        <taxon>Pseudomonadati</taxon>
        <taxon>Pseudomonadota</taxon>
        <taxon>Gammaproteobacteria</taxon>
        <taxon>Lysobacterales</taxon>
        <taxon>Rhodanobacteraceae</taxon>
        <taxon>Dyella</taxon>
    </lineage>
</organism>
<comment type="caution">
    <text evidence="3">The sequence shown here is derived from an EMBL/GenBank/DDBJ whole genome shotgun (WGS) entry which is preliminary data.</text>
</comment>
<dbReference type="Gene3D" id="3.30.565.10">
    <property type="entry name" value="Histidine kinase-like ATPase, C-terminal domain"/>
    <property type="match status" value="1"/>
</dbReference>
<evidence type="ECO:0000313" key="3">
    <source>
        <dbReference type="EMBL" id="GLQ91310.1"/>
    </source>
</evidence>
<keyword evidence="3" id="KW-0808">Transferase</keyword>
<keyword evidence="1" id="KW-0472">Membrane</keyword>
<evidence type="ECO:0000259" key="2">
    <source>
        <dbReference type="Pfam" id="PF06580"/>
    </source>
</evidence>
<evidence type="ECO:0000256" key="1">
    <source>
        <dbReference type="SAM" id="Phobius"/>
    </source>
</evidence>
<reference evidence="4" key="1">
    <citation type="journal article" date="2019" name="Int. J. Syst. Evol. Microbiol.">
        <title>The Global Catalogue of Microorganisms (GCM) 10K type strain sequencing project: providing services to taxonomists for standard genome sequencing and annotation.</title>
        <authorList>
            <consortium name="The Broad Institute Genomics Platform"/>
            <consortium name="The Broad Institute Genome Sequencing Center for Infectious Disease"/>
            <person name="Wu L."/>
            <person name="Ma J."/>
        </authorList>
    </citation>
    <scope>NUCLEOTIDE SEQUENCE [LARGE SCALE GENOMIC DNA]</scope>
    <source>
        <strain evidence="4">NBRC 111980</strain>
    </source>
</reference>
<dbReference type="PANTHER" id="PTHR34220">
    <property type="entry name" value="SENSOR HISTIDINE KINASE YPDA"/>
    <property type="match status" value="1"/>
</dbReference>
<feature type="domain" description="Signal transduction histidine kinase internal region" evidence="2">
    <location>
        <begin position="158"/>
        <end position="237"/>
    </location>
</feature>
<keyword evidence="4" id="KW-1185">Reference proteome</keyword>
<dbReference type="PANTHER" id="PTHR34220:SF7">
    <property type="entry name" value="SENSOR HISTIDINE KINASE YPDA"/>
    <property type="match status" value="1"/>
</dbReference>
<dbReference type="EMBL" id="BSOB01000004">
    <property type="protein sequence ID" value="GLQ91310.1"/>
    <property type="molecule type" value="Genomic_DNA"/>
</dbReference>
<dbReference type="SUPFAM" id="SSF55874">
    <property type="entry name" value="ATPase domain of HSP90 chaperone/DNA topoisomerase II/histidine kinase"/>
    <property type="match status" value="1"/>
</dbReference>
<feature type="transmembrane region" description="Helical" evidence="1">
    <location>
        <begin position="127"/>
        <end position="146"/>
    </location>
</feature>
<dbReference type="RefSeq" id="WP_284319087.1">
    <property type="nucleotide sequence ID" value="NZ_BSOB01000004.1"/>
</dbReference>
<feature type="transmembrane region" description="Helical" evidence="1">
    <location>
        <begin position="49"/>
        <end position="71"/>
    </location>
</feature>
<dbReference type="Proteomes" id="UP001156670">
    <property type="component" value="Unassembled WGS sequence"/>
</dbReference>
<keyword evidence="3" id="KW-0418">Kinase</keyword>
<evidence type="ECO:0000313" key="4">
    <source>
        <dbReference type="Proteomes" id="UP001156670"/>
    </source>
</evidence>
<keyword evidence="1" id="KW-0812">Transmembrane</keyword>
<dbReference type="InterPro" id="IPR050640">
    <property type="entry name" value="Bact_2-comp_sensor_kinase"/>
</dbReference>
<protein>
    <submittedName>
        <fullName evidence="3">Histidine kinase</fullName>
    </submittedName>
</protein>
<name>A0ABQ5XHZ4_9GAMM</name>
<dbReference type="InterPro" id="IPR036890">
    <property type="entry name" value="HATPase_C_sf"/>
</dbReference>
<sequence length="356" mass="39041">MPGATTKPSTQPHSPLPDFCSLPVISALLIVGALCVTLAWLAPQSTRGWRGYSVGMLFVEWVAMVIGVALCKLRPWLLRLPGLLPYAGVWLVMVLIVVIGSVLAQWMDGTLEMRLIPADSSTFVRNNAMIAALLGAAMLRYFYVLAEWQARLAAVAHAKVEALQARIRPHFLFNSMNTVAALVRVDPEAAERTVEDLSELFRAALGQDDTHSGTLGEELQLVDRYLAIEQLRLGERLRVQRDLDDLPIDASMPVLLLQPLVENAVRHGVQPLREGGEIVLRGAREGSMMRIEISNPLADRPAIGGSGHGLNNVRQRVTYHFGPRASVEAGPQENCFVVKLHLPIVGVPSNHARTDR</sequence>
<proteinExistence type="predicted"/>
<feature type="transmembrane region" description="Helical" evidence="1">
    <location>
        <begin position="83"/>
        <end position="107"/>
    </location>
</feature>
<gene>
    <name evidence="3" type="primary">algZ</name>
    <name evidence="3" type="ORF">GCM10007901_02600</name>
</gene>
<keyword evidence="1" id="KW-1133">Transmembrane helix</keyword>
<feature type="transmembrane region" description="Helical" evidence="1">
    <location>
        <begin position="21"/>
        <end position="43"/>
    </location>
</feature>
<dbReference type="Pfam" id="PF06580">
    <property type="entry name" value="His_kinase"/>
    <property type="match status" value="1"/>
</dbReference>
<accession>A0ABQ5XHZ4</accession>